<keyword evidence="2 6" id="KW-0597">Phosphoprotein</keyword>
<dbReference type="eggNOG" id="COG4659">
    <property type="taxonomic scope" value="Bacteria"/>
</dbReference>
<reference evidence="8 9" key="1">
    <citation type="submission" date="2008-11" db="EMBL/GenBank/DDBJ databases">
        <title>Draft genome sequence of Bacteroides pectinophilus (ATCC 43243).</title>
        <authorList>
            <person name="Sudarsanam P."/>
            <person name="Ley R."/>
            <person name="Guruge J."/>
            <person name="Turnbaugh P.J."/>
            <person name="Mahowald M."/>
            <person name="Liep D."/>
            <person name="Gordon J."/>
        </authorList>
    </citation>
    <scope>NUCLEOTIDE SEQUENCE [LARGE SCALE GENOMIC DNA]</scope>
    <source>
        <strain evidence="8 9">ATCC 43243</strain>
    </source>
</reference>
<keyword evidence="4 6" id="KW-0288">FMN</keyword>
<feature type="modified residue" description="FMN phosphoryl threonine" evidence="6">
    <location>
        <position position="178"/>
    </location>
</feature>
<comment type="subcellular location">
    <subcellularLocation>
        <location evidence="6">Cell membrane</location>
        <topology evidence="6">Single-pass membrane protein</topology>
    </subcellularLocation>
</comment>
<dbReference type="InterPro" id="IPR010209">
    <property type="entry name" value="Ion_transpt_RnfG/RsxG"/>
</dbReference>
<feature type="domain" description="FMN-binding" evidence="7">
    <location>
        <begin position="106"/>
        <end position="195"/>
    </location>
</feature>
<dbReference type="EMBL" id="ABVQ01000036">
    <property type="protein sequence ID" value="EEC57150.1"/>
    <property type="molecule type" value="Genomic_DNA"/>
</dbReference>
<evidence type="ECO:0000256" key="1">
    <source>
        <dbReference type="ARBA" id="ARBA00022448"/>
    </source>
</evidence>
<proteinExistence type="inferred from homology"/>
<keyword evidence="6" id="KW-1003">Cell membrane</keyword>
<evidence type="ECO:0000256" key="4">
    <source>
        <dbReference type="ARBA" id="ARBA00022643"/>
    </source>
</evidence>
<dbReference type="Proteomes" id="UP000003136">
    <property type="component" value="Unassembled WGS sequence"/>
</dbReference>
<keyword evidence="6" id="KW-1278">Translocase</keyword>
<keyword evidence="6" id="KW-0812">Transmembrane</keyword>
<dbReference type="GO" id="GO:0009055">
    <property type="term" value="F:electron transfer activity"/>
    <property type="evidence" value="ECO:0007669"/>
    <property type="project" value="InterPro"/>
</dbReference>
<comment type="function">
    <text evidence="6">Part of a membrane-bound complex that couples electron transfer with translocation of ions across the membrane.</text>
</comment>
<dbReference type="SMART" id="SM00900">
    <property type="entry name" value="FMN_bind"/>
    <property type="match status" value="1"/>
</dbReference>
<reference evidence="8 9" key="2">
    <citation type="submission" date="2008-11" db="EMBL/GenBank/DDBJ databases">
        <authorList>
            <person name="Fulton L."/>
            <person name="Clifton S."/>
            <person name="Fulton B."/>
            <person name="Xu J."/>
            <person name="Minx P."/>
            <person name="Pepin K.H."/>
            <person name="Johnson M."/>
            <person name="Bhonagiri V."/>
            <person name="Nash W.E."/>
            <person name="Mardis E.R."/>
            <person name="Wilson R.K."/>
        </authorList>
    </citation>
    <scope>NUCLEOTIDE SEQUENCE [LARGE SCALE GENOMIC DNA]</scope>
    <source>
        <strain evidence="8 9">ATCC 43243</strain>
    </source>
</reference>
<dbReference type="EC" id="7.-.-.-" evidence="6"/>
<evidence type="ECO:0000256" key="2">
    <source>
        <dbReference type="ARBA" id="ARBA00022553"/>
    </source>
</evidence>
<gene>
    <name evidence="6" type="primary">rnfG</name>
    <name evidence="8" type="ORF">BACPEC_01638</name>
</gene>
<dbReference type="NCBIfam" id="TIGR01947">
    <property type="entry name" value="rnfG"/>
    <property type="match status" value="1"/>
</dbReference>
<dbReference type="Gene3D" id="3.90.1010.20">
    <property type="match status" value="1"/>
</dbReference>
<dbReference type="PANTHER" id="PTHR36118">
    <property type="entry name" value="ION-TRANSLOCATING OXIDOREDUCTASE COMPLEX SUBUNIT G"/>
    <property type="match status" value="1"/>
</dbReference>
<dbReference type="GO" id="GO:0010181">
    <property type="term" value="F:FMN binding"/>
    <property type="evidence" value="ECO:0007669"/>
    <property type="project" value="InterPro"/>
</dbReference>
<keyword evidence="9" id="KW-1185">Reference proteome</keyword>
<dbReference type="GO" id="GO:0022900">
    <property type="term" value="P:electron transport chain"/>
    <property type="evidence" value="ECO:0007669"/>
    <property type="project" value="UniProtKB-UniRule"/>
</dbReference>
<dbReference type="GO" id="GO:0005886">
    <property type="term" value="C:plasma membrane"/>
    <property type="evidence" value="ECO:0007669"/>
    <property type="project" value="UniProtKB-SubCell"/>
</dbReference>
<dbReference type="PANTHER" id="PTHR36118:SF1">
    <property type="entry name" value="ION-TRANSLOCATING OXIDOREDUCTASE COMPLEX SUBUNIT G"/>
    <property type="match status" value="1"/>
</dbReference>
<comment type="caution">
    <text evidence="8">The sequence shown here is derived from an EMBL/GenBank/DDBJ whole genome shotgun (WGS) entry which is preliminary data.</text>
</comment>
<evidence type="ECO:0000313" key="8">
    <source>
        <dbReference type="EMBL" id="EEC57150.1"/>
    </source>
</evidence>
<sequence>MNMKAIIKDALILFAITLIAGLALGFVHKITEAPIAKVQEQAKQDAYRNVFEGADEFKALESVPSDNYASVLAAAGIEKDEISDVVAAMKGGSYQGLVVTVIANDGYGGDIKFSVGIQKDGTVNGISILSISETAGLGMKAKEEKFQSNFKNKKASQFVVTKSGAAKDGDVDAISGATITSKAVTKGVNSALAVFENLTKEGIKLTGGVSVE</sequence>
<evidence type="ECO:0000259" key="7">
    <source>
        <dbReference type="SMART" id="SM00900"/>
    </source>
</evidence>
<keyword evidence="6" id="KW-0472">Membrane</keyword>
<accession>B7AU16</accession>
<dbReference type="HOGENOM" id="CLU_077882_2_0_9"/>
<evidence type="ECO:0000313" key="9">
    <source>
        <dbReference type="Proteomes" id="UP000003136"/>
    </source>
</evidence>
<dbReference type="Pfam" id="PF04205">
    <property type="entry name" value="FMN_bind"/>
    <property type="match status" value="1"/>
</dbReference>
<keyword evidence="5 6" id="KW-0249">Electron transport</keyword>
<comment type="similarity">
    <text evidence="6">Belongs to the RnfG family.</text>
</comment>
<dbReference type="PIRSF" id="PIRSF006091">
    <property type="entry name" value="E_trnsport_RnfG"/>
    <property type="match status" value="1"/>
</dbReference>
<evidence type="ECO:0000256" key="6">
    <source>
        <dbReference type="HAMAP-Rule" id="MF_00479"/>
    </source>
</evidence>
<organism evidence="8 9">
    <name type="scientific">[Bacteroides] pectinophilus ATCC 43243</name>
    <dbReference type="NCBI Taxonomy" id="483218"/>
    <lineage>
        <taxon>Bacteria</taxon>
        <taxon>Bacillati</taxon>
        <taxon>Bacillota</taxon>
        <taxon>Clostridia</taxon>
        <taxon>Eubacteriales</taxon>
    </lineage>
</organism>
<name>B7AU16_9FIRM</name>
<dbReference type="HAMAP" id="MF_00479">
    <property type="entry name" value="RsxG_RnfG"/>
    <property type="match status" value="1"/>
</dbReference>
<keyword evidence="6" id="KW-1133">Transmembrane helix</keyword>
<keyword evidence="3 6" id="KW-0285">Flavoprotein</keyword>
<keyword evidence="1 6" id="KW-0813">Transport</keyword>
<dbReference type="AlphaFoldDB" id="B7AU16"/>
<dbReference type="InterPro" id="IPR007329">
    <property type="entry name" value="FMN-bd"/>
</dbReference>
<protein>
    <recommendedName>
        <fullName evidence="6">Ion-translocating oxidoreductase complex subunit G</fullName>
        <ecNumber evidence="6">7.-.-.-</ecNumber>
    </recommendedName>
    <alternativeName>
        <fullName evidence="6">Rnf electron transport complex subunit G</fullName>
    </alternativeName>
</protein>
<evidence type="ECO:0000256" key="3">
    <source>
        <dbReference type="ARBA" id="ARBA00022630"/>
    </source>
</evidence>
<comment type="subunit">
    <text evidence="6">The complex is composed of six subunits: RnfA, RnfB, RnfC, RnfD, RnfE and RnfG.</text>
</comment>
<comment type="cofactor">
    <cofactor evidence="6">
        <name>FMN</name>
        <dbReference type="ChEBI" id="CHEBI:58210"/>
    </cofactor>
</comment>
<dbReference type="STRING" id="483218.BACPEC_01638"/>
<evidence type="ECO:0000256" key="5">
    <source>
        <dbReference type="ARBA" id="ARBA00022982"/>
    </source>
</evidence>